<comment type="caution">
    <text evidence="2">The sequence shown here is derived from an EMBL/GenBank/DDBJ whole genome shotgun (WGS) entry which is preliminary data.</text>
</comment>
<dbReference type="Pfam" id="PF11720">
    <property type="entry name" value="Inhibitor_I78"/>
    <property type="match status" value="1"/>
</dbReference>
<evidence type="ECO:0000313" key="3">
    <source>
        <dbReference type="Proteomes" id="UP000249739"/>
    </source>
</evidence>
<evidence type="ECO:0000256" key="1">
    <source>
        <dbReference type="SAM" id="SignalP"/>
    </source>
</evidence>
<dbReference type="AlphaFoldDB" id="A0A2W5FQR3"/>
<evidence type="ECO:0000313" key="2">
    <source>
        <dbReference type="EMBL" id="PZP56167.1"/>
    </source>
</evidence>
<evidence type="ECO:0008006" key="4">
    <source>
        <dbReference type="Google" id="ProtNLM"/>
    </source>
</evidence>
<dbReference type="Proteomes" id="UP000249739">
    <property type="component" value="Unassembled WGS sequence"/>
</dbReference>
<reference evidence="2 3" key="1">
    <citation type="submission" date="2017-08" db="EMBL/GenBank/DDBJ databases">
        <title>Infants hospitalized years apart are colonized by the same room-sourced microbial strains.</title>
        <authorList>
            <person name="Brooks B."/>
            <person name="Olm M.R."/>
            <person name="Firek B.A."/>
            <person name="Baker R."/>
            <person name="Thomas B.C."/>
            <person name="Morowitz M.J."/>
            <person name="Banfield J.F."/>
        </authorList>
    </citation>
    <scope>NUCLEOTIDE SEQUENCE [LARGE SCALE GENOMIC DNA]</scope>
    <source>
        <strain evidence="2">S2_006_000_R2_64</strain>
    </source>
</reference>
<organism evidence="2 3">
    <name type="scientific">Micavibrio aeruginosavorus</name>
    <dbReference type="NCBI Taxonomy" id="349221"/>
    <lineage>
        <taxon>Bacteria</taxon>
        <taxon>Pseudomonadati</taxon>
        <taxon>Bdellovibrionota</taxon>
        <taxon>Bdellovibrionia</taxon>
        <taxon>Bdellovibrionales</taxon>
        <taxon>Pseudobdellovibrionaceae</taxon>
        <taxon>Micavibrio</taxon>
    </lineage>
</organism>
<feature type="signal peptide" evidence="1">
    <location>
        <begin position="1"/>
        <end position="17"/>
    </location>
</feature>
<dbReference type="InterPro" id="IPR021719">
    <property type="entry name" value="Prot_inh_I78"/>
</dbReference>
<feature type="chain" id="PRO_5016094498" description="Peptidase inhibitor I78 family protein" evidence="1">
    <location>
        <begin position="18"/>
        <end position="82"/>
    </location>
</feature>
<sequence>MYKVVVLSCLLLTSCAAGETSNCAYRNLVGKNVYGVEVEAVRQSGKEIRVLYPDSFLGFEKKPGRVNVIRDDSDEIVAVTCG</sequence>
<dbReference type="EMBL" id="QFOT01000035">
    <property type="protein sequence ID" value="PZP56167.1"/>
    <property type="molecule type" value="Genomic_DNA"/>
</dbReference>
<proteinExistence type="predicted"/>
<dbReference type="PROSITE" id="PS51257">
    <property type="entry name" value="PROKAR_LIPOPROTEIN"/>
    <property type="match status" value="1"/>
</dbReference>
<dbReference type="Gene3D" id="3.30.10.10">
    <property type="entry name" value="Trypsin Inhibitor V, subunit A"/>
    <property type="match status" value="1"/>
</dbReference>
<name>A0A2W5FQR3_9BACT</name>
<gene>
    <name evidence="2" type="ORF">DI586_04590</name>
</gene>
<accession>A0A2W5FQR3</accession>
<protein>
    <recommendedName>
        <fullName evidence="4">Peptidase inhibitor I78 family protein</fullName>
    </recommendedName>
</protein>
<keyword evidence="1" id="KW-0732">Signal</keyword>